<feature type="transmembrane region" description="Helical" evidence="8">
    <location>
        <begin position="371"/>
        <end position="389"/>
    </location>
</feature>
<evidence type="ECO:0000313" key="9">
    <source>
        <dbReference type="EMBL" id="VEI03391.1"/>
    </source>
</evidence>
<dbReference type="GO" id="GO:0005247">
    <property type="term" value="F:voltage-gated chloride channel activity"/>
    <property type="evidence" value="ECO:0007669"/>
    <property type="project" value="TreeGrafter"/>
</dbReference>
<evidence type="ECO:0000256" key="3">
    <source>
        <dbReference type="ARBA" id="ARBA00022692"/>
    </source>
</evidence>
<name>A0A448NZL2_9ACTN</name>
<evidence type="ECO:0000256" key="8">
    <source>
        <dbReference type="SAM" id="Phobius"/>
    </source>
</evidence>
<keyword evidence="10" id="KW-1185">Reference proteome</keyword>
<comment type="subcellular location">
    <subcellularLocation>
        <location evidence="1">Membrane</location>
        <topology evidence="1">Multi-pass membrane protein</topology>
    </subcellularLocation>
</comment>
<proteinExistence type="predicted"/>
<feature type="transmembrane region" description="Helical" evidence="8">
    <location>
        <begin position="140"/>
        <end position="162"/>
    </location>
</feature>
<dbReference type="AlphaFoldDB" id="A0A448NZL2"/>
<dbReference type="Proteomes" id="UP000277858">
    <property type="component" value="Chromosome"/>
</dbReference>
<evidence type="ECO:0000256" key="2">
    <source>
        <dbReference type="ARBA" id="ARBA00022448"/>
    </source>
</evidence>
<evidence type="ECO:0000256" key="1">
    <source>
        <dbReference type="ARBA" id="ARBA00004141"/>
    </source>
</evidence>
<accession>A0A448NZL2</accession>
<organism evidence="9 10">
    <name type="scientific">Acidipropionibacterium jensenii</name>
    <dbReference type="NCBI Taxonomy" id="1749"/>
    <lineage>
        <taxon>Bacteria</taxon>
        <taxon>Bacillati</taxon>
        <taxon>Actinomycetota</taxon>
        <taxon>Actinomycetes</taxon>
        <taxon>Propionibacteriales</taxon>
        <taxon>Propionibacteriaceae</taxon>
        <taxon>Acidipropionibacterium</taxon>
    </lineage>
</organism>
<feature type="transmembrane region" description="Helical" evidence="8">
    <location>
        <begin position="340"/>
        <end position="359"/>
    </location>
</feature>
<feature type="transmembrane region" description="Helical" evidence="8">
    <location>
        <begin position="44"/>
        <end position="62"/>
    </location>
</feature>
<dbReference type="RefSeq" id="WP_051238623.1">
    <property type="nucleotide sequence ID" value="NZ_JAKDXV010000088.1"/>
</dbReference>
<evidence type="ECO:0000256" key="6">
    <source>
        <dbReference type="ARBA" id="ARBA00023136"/>
    </source>
</evidence>
<keyword evidence="7" id="KW-0868">Chloride</keyword>
<dbReference type="EMBL" id="LR134473">
    <property type="protein sequence ID" value="VEI03391.1"/>
    <property type="molecule type" value="Genomic_DNA"/>
</dbReference>
<dbReference type="STRING" id="1122997.GCA_000425285_02600"/>
<evidence type="ECO:0000256" key="5">
    <source>
        <dbReference type="ARBA" id="ARBA00023065"/>
    </source>
</evidence>
<dbReference type="PRINTS" id="PR00762">
    <property type="entry name" value="CLCHANNEL"/>
</dbReference>
<keyword evidence="4 8" id="KW-1133">Transmembrane helix</keyword>
<dbReference type="SUPFAM" id="SSF81340">
    <property type="entry name" value="Clc chloride channel"/>
    <property type="match status" value="1"/>
</dbReference>
<evidence type="ECO:0000256" key="7">
    <source>
        <dbReference type="ARBA" id="ARBA00023214"/>
    </source>
</evidence>
<dbReference type="InterPro" id="IPR014743">
    <property type="entry name" value="Cl-channel_core"/>
</dbReference>
<keyword evidence="6 8" id="KW-0472">Membrane</keyword>
<keyword evidence="2" id="KW-0813">Transport</keyword>
<dbReference type="CDD" id="cd01031">
    <property type="entry name" value="EriC"/>
    <property type="match status" value="1"/>
</dbReference>
<feature type="transmembrane region" description="Helical" evidence="8">
    <location>
        <begin position="6"/>
        <end position="23"/>
    </location>
</feature>
<keyword evidence="3 8" id="KW-0812">Transmembrane</keyword>
<gene>
    <name evidence="9" type="primary">clcA_1</name>
    <name evidence="9" type="ORF">NCTC13652_01592</name>
</gene>
<evidence type="ECO:0000256" key="4">
    <source>
        <dbReference type="ARBA" id="ARBA00022989"/>
    </source>
</evidence>
<feature type="transmembrane region" description="Helical" evidence="8">
    <location>
        <begin position="247"/>
        <end position="267"/>
    </location>
</feature>
<reference evidence="9 10" key="1">
    <citation type="submission" date="2018-12" db="EMBL/GenBank/DDBJ databases">
        <authorList>
            <consortium name="Pathogen Informatics"/>
        </authorList>
    </citation>
    <scope>NUCLEOTIDE SEQUENCE [LARGE SCALE GENOMIC DNA]</scope>
    <source>
        <strain evidence="9 10">NCTC13652</strain>
    </source>
</reference>
<sequence>MTRNGILAGIAGGAAASLYRYFIEEATRAALSGYSFLGRHWWALFPWLVAAVIVSATVWLLLLREPQAAGSGIPQVKAYLIARMGMRPTPVVATRFLGGVGGALFGLSLGREGPSIHIGAAIAKLLARPLRATSEEQDHLVTSGASAGLAAAFNAPVSGILFGIEGLHRSFSPLVIASASTGALAAGAVSTLVFGPHPILQFGVVGTLGLSRLWMVMPLGVLAGLMGALVNRILLASQSLASLPGPAGILTAMVGALLAGCMLPQVLGGGEPLIGWAEQTATGIGLVVLMLCAKTAFTAISFGSGIPGGIFMPILAIGTLTGTVYALVLQAWGAPRGDQAILAVCGMAGLLAASVRTPLTSILLTAEMSGSLSHLLPVAVVVILAVFTADALRVPPIYDALLDRILASEEL</sequence>
<dbReference type="InterPro" id="IPR001807">
    <property type="entry name" value="ClC"/>
</dbReference>
<feature type="transmembrane region" description="Helical" evidence="8">
    <location>
        <begin position="214"/>
        <end position="235"/>
    </location>
</feature>
<feature type="transmembrane region" description="Helical" evidence="8">
    <location>
        <begin position="174"/>
        <end position="194"/>
    </location>
</feature>
<dbReference type="Gene3D" id="1.10.3080.10">
    <property type="entry name" value="Clc chloride channel"/>
    <property type="match status" value="1"/>
</dbReference>
<keyword evidence="5" id="KW-0406">Ion transport</keyword>
<feature type="transmembrane region" description="Helical" evidence="8">
    <location>
        <begin position="305"/>
        <end position="328"/>
    </location>
</feature>
<dbReference type="PANTHER" id="PTHR45711:SF6">
    <property type="entry name" value="CHLORIDE CHANNEL PROTEIN"/>
    <property type="match status" value="1"/>
</dbReference>
<dbReference type="GO" id="GO:0005886">
    <property type="term" value="C:plasma membrane"/>
    <property type="evidence" value="ECO:0007669"/>
    <property type="project" value="TreeGrafter"/>
</dbReference>
<protein>
    <submittedName>
        <fullName evidence="9">H(+)/Cl(-) exchange transporter ClcA</fullName>
    </submittedName>
</protein>
<dbReference type="Pfam" id="PF00654">
    <property type="entry name" value="Voltage_CLC"/>
    <property type="match status" value="1"/>
</dbReference>
<evidence type="ECO:0000313" key="10">
    <source>
        <dbReference type="Proteomes" id="UP000277858"/>
    </source>
</evidence>
<dbReference type="PANTHER" id="PTHR45711">
    <property type="entry name" value="CHLORIDE CHANNEL PROTEIN"/>
    <property type="match status" value="1"/>
</dbReference>